<evidence type="ECO:0000313" key="2">
    <source>
        <dbReference type="EMBL" id="BES90940.1"/>
    </source>
</evidence>
<organism evidence="2 3">
    <name type="scientific">Nesidiocoris tenuis</name>
    <dbReference type="NCBI Taxonomy" id="355587"/>
    <lineage>
        <taxon>Eukaryota</taxon>
        <taxon>Metazoa</taxon>
        <taxon>Ecdysozoa</taxon>
        <taxon>Arthropoda</taxon>
        <taxon>Hexapoda</taxon>
        <taxon>Insecta</taxon>
        <taxon>Pterygota</taxon>
        <taxon>Neoptera</taxon>
        <taxon>Paraneoptera</taxon>
        <taxon>Hemiptera</taxon>
        <taxon>Heteroptera</taxon>
        <taxon>Panheteroptera</taxon>
        <taxon>Cimicomorpha</taxon>
        <taxon>Miridae</taxon>
        <taxon>Dicyphina</taxon>
        <taxon>Nesidiocoris</taxon>
    </lineage>
</organism>
<protein>
    <submittedName>
        <fullName evidence="2">Uncharacterized protein</fullName>
    </submittedName>
</protein>
<evidence type="ECO:0000256" key="1">
    <source>
        <dbReference type="SAM" id="MobiDB-lite"/>
    </source>
</evidence>
<dbReference type="EMBL" id="AP028910">
    <property type="protein sequence ID" value="BES90940.1"/>
    <property type="molecule type" value="Genomic_DNA"/>
</dbReference>
<name>A0ABN7AF84_9HEMI</name>
<proteinExistence type="predicted"/>
<feature type="compositionally biased region" description="Basic residues" evidence="1">
    <location>
        <begin position="18"/>
        <end position="32"/>
    </location>
</feature>
<keyword evidence="3" id="KW-1185">Reference proteome</keyword>
<reference evidence="2 3" key="1">
    <citation type="submission" date="2023-09" db="EMBL/GenBank/DDBJ databases">
        <title>Nesidiocoris tenuis whole genome shotgun sequence.</title>
        <authorList>
            <person name="Shibata T."/>
            <person name="Shimoda M."/>
            <person name="Kobayashi T."/>
            <person name="Uehara T."/>
        </authorList>
    </citation>
    <scope>NUCLEOTIDE SEQUENCE [LARGE SCALE GENOMIC DNA]</scope>
    <source>
        <strain evidence="2 3">Japan</strain>
    </source>
</reference>
<gene>
    <name evidence="2" type="ORF">NTJ_03748</name>
</gene>
<evidence type="ECO:0000313" key="3">
    <source>
        <dbReference type="Proteomes" id="UP001307889"/>
    </source>
</evidence>
<dbReference type="Proteomes" id="UP001307889">
    <property type="component" value="Chromosome 2"/>
</dbReference>
<accession>A0ABN7AF84</accession>
<sequence length="83" mass="9398">MRTRPPPCKSRSPPGKATTRRSLARRRIRARKTSPEDPEHGSPVCMVKRCSLPDRKTRTSFGLTVDLIARPSADERRPSDTEK</sequence>
<feature type="region of interest" description="Disordered" evidence="1">
    <location>
        <begin position="1"/>
        <end position="44"/>
    </location>
</feature>